<dbReference type="InterPro" id="IPR002219">
    <property type="entry name" value="PKC_DAG/PE"/>
</dbReference>
<gene>
    <name evidence="7" type="ORF">PTSG_01630</name>
</gene>
<feature type="region of interest" description="Disordered" evidence="4">
    <location>
        <begin position="135"/>
        <end position="393"/>
    </location>
</feature>
<feature type="compositionally biased region" description="Low complexity" evidence="4">
    <location>
        <begin position="244"/>
        <end position="257"/>
    </location>
</feature>
<feature type="coiled-coil region" evidence="3">
    <location>
        <begin position="78"/>
        <end position="130"/>
    </location>
</feature>
<evidence type="ECO:0000256" key="2">
    <source>
        <dbReference type="ARBA" id="ARBA00022833"/>
    </source>
</evidence>
<name>F2TYH8_SALR5</name>
<dbReference type="SUPFAM" id="SSF57889">
    <property type="entry name" value="Cysteine-rich domain"/>
    <property type="match status" value="1"/>
</dbReference>
<dbReference type="Gene3D" id="1.10.555.10">
    <property type="entry name" value="Rho GTPase activation protein"/>
    <property type="match status" value="1"/>
</dbReference>
<dbReference type="STRING" id="946362.F2TYH8"/>
<feature type="compositionally biased region" description="Polar residues" evidence="4">
    <location>
        <begin position="259"/>
        <end position="271"/>
    </location>
</feature>
<keyword evidence="1" id="KW-0479">Metal-binding</keyword>
<dbReference type="AlphaFoldDB" id="F2TYH8"/>
<dbReference type="PANTHER" id="PTHR46199">
    <property type="entry name" value="RAC GTPASE-ACTIVATING PROTEIN 1"/>
    <property type="match status" value="1"/>
</dbReference>
<dbReference type="GO" id="GO:0030496">
    <property type="term" value="C:midbody"/>
    <property type="evidence" value="ECO:0007669"/>
    <property type="project" value="TreeGrafter"/>
</dbReference>
<dbReference type="Gene3D" id="3.30.60.20">
    <property type="match status" value="1"/>
</dbReference>
<keyword evidence="2" id="KW-0862">Zinc</keyword>
<dbReference type="GO" id="GO:0005096">
    <property type="term" value="F:GTPase activator activity"/>
    <property type="evidence" value="ECO:0007669"/>
    <property type="project" value="TreeGrafter"/>
</dbReference>
<organism evidence="8">
    <name type="scientific">Salpingoeca rosetta (strain ATCC 50818 / BSB-021)</name>
    <dbReference type="NCBI Taxonomy" id="946362"/>
    <lineage>
        <taxon>Eukaryota</taxon>
        <taxon>Choanoflagellata</taxon>
        <taxon>Craspedida</taxon>
        <taxon>Salpingoecidae</taxon>
        <taxon>Salpingoeca</taxon>
    </lineage>
</organism>
<dbReference type="GO" id="GO:0051233">
    <property type="term" value="C:spindle midzone"/>
    <property type="evidence" value="ECO:0007669"/>
    <property type="project" value="TreeGrafter"/>
</dbReference>
<dbReference type="GO" id="GO:0007266">
    <property type="term" value="P:Rho protein signal transduction"/>
    <property type="evidence" value="ECO:0007669"/>
    <property type="project" value="TreeGrafter"/>
</dbReference>
<feature type="domain" description="Phorbol-ester/DAG-type" evidence="5">
    <location>
        <begin position="400"/>
        <end position="449"/>
    </location>
</feature>
<reference evidence="7" key="1">
    <citation type="submission" date="2009-08" db="EMBL/GenBank/DDBJ databases">
        <title>Annotation of Salpingoeca rosetta.</title>
        <authorList>
            <consortium name="The Broad Institute Genome Sequencing Platform"/>
            <person name="Russ C."/>
            <person name="Cuomo C."/>
            <person name="Burger G."/>
            <person name="Gray M.W."/>
            <person name="Holland P.W.H."/>
            <person name="King N."/>
            <person name="Lang F.B.F."/>
            <person name="Roger A.J."/>
            <person name="Ruiz-Trillo I."/>
            <person name="Young S.K."/>
            <person name="Zeng Q."/>
            <person name="Gargeya S."/>
            <person name="Alvarado L."/>
            <person name="Berlin A."/>
            <person name="Chapman S.B."/>
            <person name="Chen Z."/>
            <person name="Freedman E."/>
            <person name="Gellesch M."/>
            <person name="Goldberg J."/>
            <person name="Griggs A."/>
            <person name="Gujja S."/>
            <person name="Heilman E."/>
            <person name="Heiman D."/>
            <person name="Howarth C."/>
            <person name="Mehta T."/>
            <person name="Neiman D."/>
            <person name="Pearson M."/>
            <person name="Roberts A."/>
            <person name="Saif S."/>
            <person name="Shea T."/>
            <person name="Shenoy N."/>
            <person name="Sisk P."/>
            <person name="Stolte C."/>
            <person name="Sykes S."/>
            <person name="White J."/>
            <person name="Yandava C."/>
            <person name="Haas B."/>
            <person name="Nusbaum C."/>
            <person name="Birren B."/>
        </authorList>
    </citation>
    <scope>NUCLEOTIDE SEQUENCE [LARGE SCALE GENOMIC DNA]</scope>
    <source>
        <strain evidence="7">ATCC 50818</strain>
    </source>
</reference>
<dbReference type="PANTHER" id="PTHR46199:SF3">
    <property type="entry name" value="RAC GTPASE-ACTIVATING PROTEIN 1"/>
    <property type="match status" value="1"/>
</dbReference>
<sequence>MKGTVTQFDELTHRLDTFVEAEQRRCRQLKKAVITFAPMLDGKDTKAVLATVGGKKVKWQPKRCASRLHQLSVQKQHLNEQEKTLQTHIANMREYLKELRARYEEEAAIREEAEHQAADMMGEMERIRQLLYEDSDGSTTDSSSPHESPVPTTRSKLTRNSALRQSLLKVFESPTGRRVSGRPPKYSPSPAQLAVERSPAKSMKTPSPAKRTSPNPRPAHISPSMDKENAPQHMLGEAHSPKRANTSPSPTRPAPAAEQVQTQHSNVQQLKQRFEHTRHSPQPHGSLAPQAPTSPPRRSYAPSPLRVMQSPGNTPTTPKHKQHWKPTVFAQCTQTSPARPSAPPSPTRGSPSPIKSPPPKMALSPGEDRYNPTNTSSRVASAPMSPTYQSPMPSARRALPHFFHTHTAFLRQACQQCHGTILYLNKYRKCSTCGFICHAECEESCPLDCGVLPTNRAHRQSLDLLTATGPGYDIPKLLTSCFQCIEERWLHAQGLYRHAGSSYEHKGVDLIHRFLRGRSEPNLRCINDPHEITTCVKLFLSDLGEPLLTSRRHDNFVHAIVHNSGDKKLDAITAVVETLPRVNFFTLKCIIDHLNKVTAHASYNNATRDVLVVEMTPCLMRLRHNKGNQAMKPEEEVVDTLLALKQSHWRRAEKTVLECHARNPGERAPVSSHSSVKSSSSSGSSVRSPFRSWFSRR</sequence>
<evidence type="ECO:0000256" key="1">
    <source>
        <dbReference type="ARBA" id="ARBA00022723"/>
    </source>
</evidence>
<keyword evidence="8" id="KW-1185">Reference proteome</keyword>
<dbReference type="CDD" id="cd20821">
    <property type="entry name" value="C1_MgcRacGAP"/>
    <property type="match status" value="1"/>
</dbReference>
<feature type="compositionally biased region" description="Low complexity" evidence="4">
    <location>
        <begin position="670"/>
        <end position="688"/>
    </location>
</feature>
<evidence type="ECO:0000313" key="8">
    <source>
        <dbReference type="Proteomes" id="UP000007799"/>
    </source>
</evidence>
<accession>F2TYH8</accession>
<evidence type="ECO:0000259" key="5">
    <source>
        <dbReference type="PROSITE" id="PS50081"/>
    </source>
</evidence>
<protein>
    <recommendedName>
        <fullName evidence="9">Rho-GAP domain-containing protein</fullName>
    </recommendedName>
</protein>
<dbReference type="GO" id="GO:0046872">
    <property type="term" value="F:metal ion binding"/>
    <property type="evidence" value="ECO:0007669"/>
    <property type="project" value="UniProtKB-KW"/>
</dbReference>
<dbReference type="eggNOG" id="KOG3564">
    <property type="taxonomic scope" value="Eukaryota"/>
</dbReference>
<feature type="compositionally biased region" description="Polar residues" evidence="4">
    <location>
        <begin position="150"/>
        <end position="164"/>
    </location>
</feature>
<dbReference type="GO" id="GO:0000281">
    <property type="term" value="P:mitotic cytokinesis"/>
    <property type="evidence" value="ECO:0007669"/>
    <property type="project" value="TreeGrafter"/>
</dbReference>
<dbReference type="GO" id="GO:0032154">
    <property type="term" value="C:cleavage furrow"/>
    <property type="evidence" value="ECO:0007669"/>
    <property type="project" value="TreeGrafter"/>
</dbReference>
<dbReference type="CDD" id="cd00159">
    <property type="entry name" value="RhoGAP"/>
    <property type="match status" value="1"/>
</dbReference>
<dbReference type="PROSITE" id="PS50238">
    <property type="entry name" value="RHOGAP"/>
    <property type="match status" value="1"/>
</dbReference>
<dbReference type="SMART" id="SM00324">
    <property type="entry name" value="RhoGAP"/>
    <property type="match status" value="1"/>
</dbReference>
<dbReference type="InterPro" id="IPR000198">
    <property type="entry name" value="RhoGAP_dom"/>
</dbReference>
<evidence type="ECO:0000256" key="3">
    <source>
        <dbReference type="SAM" id="Coils"/>
    </source>
</evidence>
<evidence type="ECO:0008006" key="9">
    <source>
        <dbReference type="Google" id="ProtNLM"/>
    </source>
</evidence>
<dbReference type="OMA" id="ICHAECE"/>
<feature type="domain" description="Rho-GAP" evidence="6">
    <location>
        <begin position="460"/>
        <end position="649"/>
    </location>
</feature>
<dbReference type="OrthoDB" id="2218807at2759"/>
<dbReference type="GeneID" id="16078206"/>
<dbReference type="InterPro" id="IPR046349">
    <property type="entry name" value="C1-like_sf"/>
</dbReference>
<keyword evidence="3" id="KW-0175">Coiled coil</keyword>
<dbReference type="InterPro" id="IPR008936">
    <property type="entry name" value="Rho_GTPase_activation_prot"/>
</dbReference>
<feature type="region of interest" description="Disordered" evidence="4">
    <location>
        <begin position="661"/>
        <end position="697"/>
    </location>
</feature>
<evidence type="ECO:0000259" key="6">
    <source>
        <dbReference type="PROSITE" id="PS50238"/>
    </source>
</evidence>
<evidence type="ECO:0000256" key="4">
    <source>
        <dbReference type="SAM" id="MobiDB-lite"/>
    </source>
</evidence>
<evidence type="ECO:0000313" key="7">
    <source>
        <dbReference type="EMBL" id="EGD78652.1"/>
    </source>
</evidence>
<dbReference type="RefSeq" id="XP_004997610.1">
    <property type="nucleotide sequence ID" value="XM_004997553.1"/>
</dbReference>
<proteinExistence type="predicted"/>
<dbReference type="InParanoid" id="F2TYH8"/>
<dbReference type="GO" id="GO:0051256">
    <property type="term" value="P:mitotic spindle midzone assembly"/>
    <property type="evidence" value="ECO:0007669"/>
    <property type="project" value="TreeGrafter"/>
</dbReference>
<dbReference type="KEGG" id="sre:PTSG_01630"/>
<dbReference type="Proteomes" id="UP000007799">
    <property type="component" value="Unassembled WGS sequence"/>
</dbReference>
<dbReference type="Pfam" id="PF00620">
    <property type="entry name" value="RhoGAP"/>
    <property type="match status" value="1"/>
</dbReference>
<dbReference type="GO" id="GO:0097149">
    <property type="term" value="C:centralspindlin complex"/>
    <property type="evidence" value="ECO:0007669"/>
    <property type="project" value="TreeGrafter"/>
</dbReference>
<dbReference type="PROSITE" id="PS50081">
    <property type="entry name" value="ZF_DAG_PE_2"/>
    <property type="match status" value="1"/>
</dbReference>
<dbReference type="EMBL" id="GL832957">
    <property type="protein sequence ID" value="EGD78652.1"/>
    <property type="molecule type" value="Genomic_DNA"/>
</dbReference>
<dbReference type="PROSITE" id="PS00479">
    <property type="entry name" value="ZF_DAG_PE_1"/>
    <property type="match status" value="1"/>
</dbReference>
<dbReference type="GO" id="GO:0005634">
    <property type="term" value="C:nucleus"/>
    <property type="evidence" value="ECO:0007669"/>
    <property type="project" value="TreeGrafter"/>
</dbReference>
<dbReference type="SUPFAM" id="SSF48350">
    <property type="entry name" value="GTPase activation domain, GAP"/>
    <property type="match status" value="1"/>
</dbReference>
<feature type="compositionally biased region" description="Polar residues" evidence="4">
    <location>
        <begin position="371"/>
        <end position="392"/>
    </location>
</feature>